<protein>
    <recommendedName>
        <fullName evidence="6">Phage scaffold protein</fullName>
    </recommendedName>
</protein>
<keyword evidence="1" id="KW-0175">Coiled coil</keyword>
<dbReference type="EMBL" id="JEOB01000004">
    <property type="protein sequence ID" value="EXM38177.1"/>
    <property type="molecule type" value="Genomic_DNA"/>
</dbReference>
<dbReference type="OrthoDB" id="1727344at2"/>
<dbReference type="PATRIC" id="fig|1341156.4.peg.3210"/>
<gene>
    <name evidence="4" type="ORF">RASY3_01625</name>
    <name evidence="3" type="ORF">RASY3_18055</name>
</gene>
<organism evidence="4 5">
    <name type="scientific">Ruminococcus albus SY3</name>
    <dbReference type="NCBI Taxonomy" id="1341156"/>
    <lineage>
        <taxon>Bacteria</taxon>
        <taxon>Bacillati</taxon>
        <taxon>Bacillota</taxon>
        <taxon>Clostridia</taxon>
        <taxon>Eubacteriales</taxon>
        <taxon>Oscillospiraceae</taxon>
        <taxon>Ruminococcus</taxon>
    </lineage>
</organism>
<feature type="coiled-coil region" evidence="1">
    <location>
        <begin position="46"/>
        <end position="80"/>
    </location>
</feature>
<comment type="caution">
    <text evidence="4">The sequence shown here is derived from an EMBL/GenBank/DDBJ whole genome shotgun (WGS) entry which is preliminary data.</text>
</comment>
<proteinExistence type="predicted"/>
<dbReference type="EMBL" id="JEOB01000001">
    <property type="protein sequence ID" value="EXM40558.1"/>
    <property type="molecule type" value="Genomic_DNA"/>
</dbReference>
<evidence type="ECO:0000313" key="3">
    <source>
        <dbReference type="EMBL" id="EXM38177.1"/>
    </source>
</evidence>
<evidence type="ECO:0000256" key="1">
    <source>
        <dbReference type="SAM" id="Coils"/>
    </source>
</evidence>
<accession>A0A011W176</accession>
<feature type="region of interest" description="Disordered" evidence="2">
    <location>
        <begin position="120"/>
        <end position="153"/>
    </location>
</feature>
<reference evidence="4 5" key="1">
    <citation type="submission" date="2013-06" db="EMBL/GenBank/DDBJ databases">
        <title>Rumen cellulosomics: divergent fiber-degrading strategies revealed by comparative genome-wide analysis of six Ruminococcal strains.</title>
        <authorList>
            <person name="Dassa B."/>
            <person name="Borovok I."/>
            <person name="Lamed R."/>
            <person name="Flint H."/>
            <person name="Yeoman C.J."/>
            <person name="White B."/>
            <person name="Bayer E.A."/>
        </authorList>
    </citation>
    <scope>NUCLEOTIDE SEQUENCE [LARGE SCALE GENOMIC DNA]</scope>
    <source>
        <strain evidence="4 5">SY3</strain>
    </source>
</reference>
<sequence>MSEEFKVIETQEELDAVIKDRLARNTRTVTDAVTKKYEGYISPDEAKKTADELATLTKELEANKATIAELTAKNSAYETNSVKMKIAQEYGLPAELAERLNGDTEEDLKKDAESLSLLIKPVHKPRRHSPEGGDEMSGVEKAFFKKNPNLRKE</sequence>
<dbReference type="RefSeq" id="WP_051506281.1">
    <property type="nucleotide sequence ID" value="NZ_JEOB01000001.1"/>
</dbReference>
<evidence type="ECO:0000256" key="2">
    <source>
        <dbReference type="SAM" id="MobiDB-lite"/>
    </source>
</evidence>
<dbReference type="AlphaFoldDB" id="A0A011W176"/>
<name>A0A011W176_RUMAL</name>
<dbReference type="Proteomes" id="UP000021369">
    <property type="component" value="Unassembled WGS sequence"/>
</dbReference>
<evidence type="ECO:0000313" key="5">
    <source>
        <dbReference type="Proteomes" id="UP000021369"/>
    </source>
</evidence>
<keyword evidence="5" id="KW-1185">Reference proteome</keyword>
<dbReference type="Pfam" id="PF14265">
    <property type="entry name" value="DUF4355"/>
    <property type="match status" value="1"/>
</dbReference>
<dbReference type="InterPro" id="IPR025580">
    <property type="entry name" value="Gp46"/>
</dbReference>
<evidence type="ECO:0000313" key="4">
    <source>
        <dbReference type="EMBL" id="EXM40558.1"/>
    </source>
</evidence>
<evidence type="ECO:0008006" key="6">
    <source>
        <dbReference type="Google" id="ProtNLM"/>
    </source>
</evidence>